<evidence type="ECO:0000313" key="3">
    <source>
        <dbReference type="Proteomes" id="UP000613030"/>
    </source>
</evidence>
<accession>A0ABS1KQW8</accession>
<keyword evidence="3" id="KW-1185">Reference proteome</keyword>
<dbReference type="InterPro" id="IPR016024">
    <property type="entry name" value="ARM-type_fold"/>
</dbReference>
<gene>
    <name evidence="2" type="ORF">JI741_07615</name>
</gene>
<sequence length="257" mass="29025">MAMNPHHKEILDQIRQRSGTPTQHTFLNNYLGNEHPRFPINAPTLRALAREWMKAHRELSAKALVAVLTGLIEGESGTEKSMAGILLDYATPDQRQFPPKVFGSWLEHLVGWAEVDSLCTGKYTLTEVPAQWETWKPLLLKFAKSKNIQTRRASLVLLCSPLSRAVDGDLVTVALQNIDRLKGEKEILITKAISWLMRSMVKHHRKPLEKYLKDNIDSLPKIAVRETLMKLKTGKKTSGKKMSPKKSMGSAVKRKAK</sequence>
<dbReference type="Pfam" id="PF08713">
    <property type="entry name" value="DNA_alkylation"/>
    <property type="match status" value="1"/>
</dbReference>
<evidence type="ECO:0000256" key="1">
    <source>
        <dbReference type="SAM" id="MobiDB-lite"/>
    </source>
</evidence>
<comment type="caution">
    <text evidence="2">The sequence shown here is derived from an EMBL/GenBank/DDBJ whole genome shotgun (WGS) entry which is preliminary data.</text>
</comment>
<feature type="compositionally biased region" description="Basic residues" evidence="1">
    <location>
        <begin position="232"/>
        <end position="244"/>
    </location>
</feature>
<dbReference type="PANTHER" id="PTHR34070:SF1">
    <property type="entry name" value="DNA ALKYLATION REPAIR PROTEIN"/>
    <property type="match status" value="1"/>
</dbReference>
<organism evidence="2 3">
    <name type="scientific">Chryseolinea lacunae</name>
    <dbReference type="NCBI Taxonomy" id="2801331"/>
    <lineage>
        <taxon>Bacteria</taxon>
        <taxon>Pseudomonadati</taxon>
        <taxon>Bacteroidota</taxon>
        <taxon>Cytophagia</taxon>
        <taxon>Cytophagales</taxon>
        <taxon>Fulvivirgaceae</taxon>
        <taxon>Chryseolinea</taxon>
    </lineage>
</organism>
<dbReference type="EMBL" id="JAERRB010000002">
    <property type="protein sequence ID" value="MBL0741082.1"/>
    <property type="molecule type" value="Genomic_DNA"/>
</dbReference>
<dbReference type="SUPFAM" id="SSF48371">
    <property type="entry name" value="ARM repeat"/>
    <property type="match status" value="1"/>
</dbReference>
<reference evidence="2 3" key="1">
    <citation type="submission" date="2021-01" db="EMBL/GenBank/DDBJ databases">
        <title>Chryseolinea sp. Jin1 Genome sequencing and assembly.</title>
        <authorList>
            <person name="Kim I."/>
        </authorList>
    </citation>
    <scope>NUCLEOTIDE SEQUENCE [LARGE SCALE GENOMIC DNA]</scope>
    <source>
        <strain evidence="2 3">Jin1</strain>
    </source>
</reference>
<proteinExistence type="predicted"/>
<dbReference type="Gene3D" id="1.25.10.90">
    <property type="match status" value="1"/>
</dbReference>
<dbReference type="RefSeq" id="WP_202008444.1">
    <property type="nucleotide sequence ID" value="NZ_JAERRB010000002.1"/>
</dbReference>
<protein>
    <submittedName>
        <fullName evidence="2">DNA alkylation repair protein</fullName>
    </submittedName>
</protein>
<dbReference type="PANTHER" id="PTHR34070">
    <property type="entry name" value="ARMADILLO-TYPE FOLD"/>
    <property type="match status" value="1"/>
</dbReference>
<feature type="region of interest" description="Disordered" evidence="1">
    <location>
        <begin position="232"/>
        <end position="257"/>
    </location>
</feature>
<evidence type="ECO:0000313" key="2">
    <source>
        <dbReference type="EMBL" id="MBL0741082.1"/>
    </source>
</evidence>
<dbReference type="InterPro" id="IPR014825">
    <property type="entry name" value="DNA_alkylation"/>
</dbReference>
<dbReference type="Proteomes" id="UP000613030">
    <property type="component" value="Unassembled WGS sequence"/>
</dbReference>
<name>A0ABS1KQW8_9BACT</name>
<dbReference type="CDD" id="cd06561">
    <property type="entry name" value="AlkD_like"/>
    <property type="match status" value="1"/>
</dbReference>